<name>A0A371DVR4_9APHY</name>
<sequence length="205" mass="22193">MCMSLEVSSCAARQLCGNCAISEDTDRGCASGSPVEYRQLATTSEFPKSAADANDGDDQARLHPTPVPSSEQIDRASVRQSSLRCEGGRSTRVALGDCTSIPLRNREARGEIGRMLEGEMHSCQPLVCMYLHWCAVPVIPSCYAVNGRRLIGLAFLGSLHSRLWSVSVRRDFECTQALHVLHSGPIKPSSLSSPDVHPSVPKINV</sequence>
<keyword evidence="3" id="KW-1185">Reference proteome</keyword>
<reference evidence="2 3" key="1">
    <citation type="journal article" date="2018" name="Biotechnol. Biofuels">
        <title>Integrative visual omics of the white-rot fungus Polyporus brumalis exposes the biotechnological potential of its oxidative enzymes for delignifying raw plant biomass.</title>
        <authorList>
            <person name="Miyauchi S."/>
            <person name="Rancon A."/>
            <person name="Drula E."/>
            <person name="Hage H."/>
            <person name="Chaduli D."/>
            <person name="Favel A."/>
            <person name="Grisel S."/>
            <person name="Henrissat B."/>
            <person name="Herpoel-Gimbert I."/>
            <person name="Ruiz-Duenas F.J."/>
            <person name="Chevret D."/>
            <person name="Hainaut M."/>
            <person name="Lin J."/>
            <person name="Wang M."/>
            <person name="Pangilinan J."/>
            <person name="Lipzen A."/>
            <person name="Lesage-Meessen L."/>
            <person name="Navarro D."/>
            <person name="Riley R."/>
            <person name="Grigoriev I.V."/>
            <person name="Zhou S."/>
            <person name="Raouche S."/>
            <person name="Rosso M.N."/>
        </authorList>
    </citation>
    <scope>NUCLEOTIDE SEQUENCE [LARGE SCALE GENOMIC DNA]</scope>
    <source>
        <strain evidence="2 3">BRFM 1820</strain>
    </source>
</reference>
<feature type="region of interest" description="Disordered" evidence="1">
    <location>
        <begin position="43"/>
        <end position="74"/>
    </location>
</feature>
<dbReference type="EMBL" id="KZ857380">
    <property type="protein sequence ID" value="RDX56637.1"/>
    <property type="molecule type" value="Genomic_DNA"/>
</dbReference>
<dbReference type="AlphaFoldDB" id="A0A371DVR4"/>
<proteinExistence type="predicted"/>
<evidence type="ECO:0000313" key="3">
    <source>
        <dbReference type="Proteomes" id="UP000256964"/>
    </source>
</evidence>
<evidence type="ECO:0000256" key="1">
    <source>
        <dbReference type="SAM" id="MobiDB-lite"/>
    </source>
</evidence>
<accession>A0A371DVR4</accession>
<protein>
    <submittedName>
        <fullName evidence="2">Uncharacterized protein</fullName>
    </submittedName>
</protein>
<evidence type="ECO:0000313" key="2">
    <source>
        <dbReference type="EMBL" id="RDX56637.1"/>
    </source>
</evidence>
<gene>
    <name evidence="2" type="ORF">OH76DRAFT_404324</name>
</gene>
<dbReference type="Proteomes" id="UP000256964">
    <property type="component" value="Unassembled WGS sequence"/>
</dbReference>
<organism evidence="2 3">
    <name type="scientific">Lentinus brumalis</name>
    <dbReference type="NCBI Taxonomy" id="2498619"/>
    <lineage>
        <taxon>Eukaryota</taxon>
        <taxon>Fungi</taxon>
        <taxon>Dikarya</taxon>
        <taxon>Basidiomycota</taxon>
        <taxon>Agaricomycotina</taxon>
        <taxon>Agaricomycetes</taxon>
        <taxon>Polyporales</taxon>
        <taxon>Polyporaceae</taxon>
        <taxon>Lentinus</taxon>
    </lineage>
</organism>